<dbReference type="Proteomes" id="UP000029226">
    <property type="component" value="Unassembled WGS sequence"/>
</dbReference>
<reference evidence="5 6" key="1">
    <citation type="journal article" date="2014" name="Genome Announc.">
        <title>Draft Genome Sequences of Marine Flavobacterium Nonlabens Strains NR17, NR24, NR27, NR32, NR33, and Ara13.</title>
        <authorList>
            <person name="Nakanishi M."/>
            <person name="Meirelles P."/>
            <person name="Suzuki R."/>
            <person name="Takatani N."/>
            <person name="Mino S."/>
            <person name="Suda W."/>
            <person name="Oshima K."/>
            <person name="Hattori M."/>
            <person name="Ohkuma M."/>
            <person name="Hosokawa M."/>
            <person name="Miyashita K."/>
            <person name="Thompson F.L."/>
            <person name="Niwa A."/>
            <person name="Sawabe T."/>
            <person name="Sawabe T."/>
        </authorList>
    </citation>
    <scope>NUCLEOTIDE SEQUENCE [LARGE SCALE GENOMIC DNA]</scope>
    <source>
        <strain evidence="4">JCM 19275</strain>
        <strain evidence="2">JCM 19296</strain>
        <strain evidence="3">JCM 19314</strain>
        <strain evidence="7">JCM19275</strain>
        <strain evidence="5">JCM19296</strain>
        <strain evidence="6">JCM19314</strain>
    </source>
</reference>
<proteinExistence type="predicted"/>
<name>A0A081D7D7_NONUL</name>
<sequence>MGTQKDNRLLKILLGLAVLLLIILGSYTYRAHHKNEAITTQLGIEKTEIEKALDNIEKEYLIEIEKGTAITSDLEAAKERITRLKDSVNRLEPNVAILARLRKELVKIKDEREVLAARVYVLERENETLVRVKDSTLQVLNEEIIASTNKSTEIDNLNESMAKAATLLPTNFKTKGVIIRSSGKEIENDRARRVDDLKVCFTLPQNALAPTGVQSFYLQVINPDNNVLGLKKKQQFEDQELTYSKVVSFNYKGQELDICELVQSNEDDIVKGTYRINLYNGGIRVSSSELALR</sequence>
<evidence type="ECO:0000256" key="1">
    <source>
        <dbReference type="SAM" id="Phobius"/>
    </source>
</evidence>
<dbReference type="EMBL" id="BBMM01000001">
    <property type="protein sequence ID" value="GAK98707.1"/>
    <property type="molecule type" value="Genomic_DNA"/>
</dbReference>
<feature type="transmembrane region" description="Helical" evidence="1">
    <location>
        <begin position="12"/>
        <end position="29"/>
    </location>
</feature>
<gene>
    <name evidence="4" type="ORF">JCM19275_2845</name>
    <name evidence="2" type="ORF">JCM19296_411</name>
    <name evidence="3" type="ORF">JCM19314_2738</name>
</gene>
<evidence type="ECO:0000313" key="4">
    <source>
        <dbReference type="EMBL" id="GAL73998.1"/>
    </source>
</evidence>
<evidence type="ECO:0000313" key="7">
    <source>
        <dbReference type="Proteomes" id="UP000029647"/>
    </source>
</evidence>
<keyword evidence="1" id="KW-1133">Transmembrane helix</keyword>
<organism evidence="2 5">
    <name type="scientific">Nonlabens ulvanivorans</name>
    <name type="common">Persicivirga ulvanivorans</name>
    <dbReference type="NCBI Taxonomy" id="906888"/>
    <lineage>
        <taxon>Bacteria</taxon>
        <taxon>Pseudomonadati</taxon>
        <taxon>Bacteroidota</taxon>
        <taxon>Flavobacteriia</taxon>
        <taxon>Flavobacteriales</taxon>
        <taxon>Flavobacteriaceae</taxon>
        <taxon>Nonlabens</taxon>
    </lineage>
</organism>
<dbReference type="Proteomes" id="UP000029647">
    <property type="component" value="Unassembled WGS sequence"/>
</dbReference>
<dbReference type="GeneID" id="90596855"/>
<dbReference type="RefSeq" id="WP_042245265.1">
    <property type="nucleotide sequence ID" value="NZ_CP136694.1"/>
</dbReference>
<accession>A0A081D7D7</accession>
<dbReference type="EMBL" id="BBNT01000001">
    <property type="protein sequence ID" value="GAL73998.1"/>
    <property type="molecule type" value="Genomic_DNA"/>
</dbReference>
<evidence type="ECO:0000313" key="6">
    <source>
        <dbReference type="Proteomes" id="UP000029226"/>
    </source>
</evidence>
<evidence type="ECO:0000313" key="3">
    <source>
        <dbReference type="EMBL" id="GAK98707.1"/>
    </source>
</evidence>
<comment type="caution">
    <text evidence="2">The sequence shown here is derived from an EMBL/GenBank/DDBJ whole genome shotgun (WGS) entry which is preliminary data.</text>
</comment>
<keyword evidence="1" id="KW-0472">Membrane</keyword>
<dbReference type="AlphaFoldDB" id="A0A081D7D7"/>
<dbReference type="EMBL" id="BBLG01000001">
    <property type="protein sequence ID" value="GAK74833.1"/>
    <property type="molecule type" value="Genomic_DNA"/>
</dbReference>
<protein>
    <submittedName>
        <fullName evidence="2">Uncharacterized protein</fullName>
    </submittedName>
</protein>
<keyword evidence="1" id="KW-0812">Transmembrane</keyword>
<dbReference type="Proteomes" id="UP000028980">
    <property type="component" value="Unassembled WGS sequence"/>
</dbReference>
<evidence type="ECO:0000313" key="5">
    <source>
        <dbReference type="Proteomes" id="UP000028980"/>
    </source>
</evidence>
<evidence type="ECO:0000313" key="2">
    <source>
        <dbReference type="EMBL" id="GAK74833.1"/>
    </source>
</evidence>